<name>B9TCL6_RICCO</name>
<dbReference type="InParanoid" id="B9TCL6"/>
<sequence>MTTTHPFCVSITGADDAVRIEDLVELSRQFPFVEWAILHYPSKEGKPRNPTAAWRAKLAKARRDHGLKTALHLCDDDTFWMLLMTMFQKHIPFIHNDLHEHDRVQVNINARGKAFTRKEVVDVYTTLACHGARLILQQHDGTAAAIETYLSSMPLSSLARSAHAGDISVLLDSSRGKGVTPDAWAPPRVWSGQPLHTGYAGGISPENIERVLDATEAAIREHGNPGARYWLDMETGVRTGNQFDLQKVEQVLRAVARRIPTPIPG</sequence>
<reference evidence="2" key="1">
    <citation type="journal article" date="2010" name="Nat. Biotechnol.">
        <title>Draft genome sequence of the oilseed species Ricinus communis.</title>
        <authorList>
            <person name="Chan A.P."/>
            <person name="Crabtree J."/>
            <person name="Zhao Q."/>
            <person name="Lorenzi H."/>
            <person name="Orvis J."/>
            <person name="Puiu D."/>
            <person name="Melake-Berhan A."/>
            <person name="Jones K.M."/>
            <person name="Redman J."/>
            <person name="Chen G."/>
            <person name="Cahoon E.B."/>
            <person name="Gedil M."/>
            <person name="Stanke M."/>
            <person name="Haas B.J."/>
            <person name="Wortman J.R."/>
            <person name="Fraser-Liggett C.M."/>
            <person name="Ravel J."/>
            <person name="Rabinowicz P.D."/>
        </authorList>
    </citation>
    <scope>NUCLEOTIDE SEQUENCE [LARGE SCALE GENOMIC DNA]</scope>
    <source>
        <strain evidence="2">cv. Hale</strain>
    </source>
</reference>
<organism evidence="1 2">
    <name type="scientific">Ricinus communis</name>
    <name type="common">Castor bean</name>
    <dbReference type="NCBI Taxonomy" id="3988"/>
    <lineage>
        <taxon>Eukaryota</taxon>
        <taxon>Viridiplantae</taxon>
        <taxon>Streptophyta</taxon>
        <taxon>Embryophyta</taxon>
        <taxon>Tracheophyta</taxon>
        <taxon>Spermatophyta</taxon>
        <taxon>Magnoliopsida</taxon>
        <taxon>eudicotyledons</taxon>
        <taxon>Gunneridae</taxon>
        <taxon>Pentapetalae</taxon>
        <taxon>rosids</taxon>
        <taxon>fabids</taxon>
        <taxon>Malpighiales</taxon>
        <taxon>Euphorbiaceae</taxon>
        <taxon>Acalyphoideae</taxon>
        <taxon>Acalypheae</taxon>
        <taxon>Ricinus</taxon>
    </lineage>
</organism>
<dbReference type="EMBL" id="EQ977408">
    <property type="protein sequence ID" value="EEF26397.1"/>
    <property type="molecule type" value="Genomic_DNA"/>
</dbReference>
<dbReference type="eggNOG" id="ENOG502S03P">
    <property type="taxonomic scope" value="Eukaryota"/>
</dbReference>
<dbReference type="AlphaFoldDB" id="B9TCL6"/>
<gene>
    <name evidence="1" type="ORF">RCOM_1940990</name>
</gene>
<accession>B9TCL6</accession>
<evidence type="ECO:0000313" key="1">
    <source>
        <dbReference type="EMBL" id="EEF26397.1"/>
    </source>
</evidence>
<dbReference type="InterPro" id="IPR011060">
    <property type="entry name" value="RibuloseP-bd_barrel"/>
</dbReference>
<protein>
    <recommendedName>
        <fullName evidence="3">Phosphoribosylanthranilate isomerase</fullName>
    </recommendedName>
</protein>
<keyword evidence="2" id="KW-1185">Reference proteome</keyword>
<dbReference type="SUPFAM" id="SSF51366">
    <property type="entry name" value="Ribulose-phoshate binding barrel"/>
    <property type="match status" value="1"/>
</dbReference>
<dbReference type="Proteomes" id="UP000008311">
    <property type="component" value="Unassembled WGS sequence"/>
</dbReference>
<evidence type="ECO:0000313" key="2">
    <source>
        <dbReference type="Proteomes" id="UP000008311"/>
    </source>
</evidence>
<proteinExistence type="predicted"/>
<evidence type="ECO:0008006" key="3">
    <source>
        <dbReference type="Google" id="ProtNLM"/>
    </source>
</evidence>